<name>A0A9X3TXI6_9PROT</name>
<dbReference type="RefSeq" id="WP_274943500.1">
    <property type="nucleotide sequence ID" value="NZ_JANWOI010000002.1"/>
</dbReference>
<dbReference type="Pfam" id="PF03364">
    <property type="entry name" value="Polyketide_cyc"/>
    <property type="match status" value="1"/>
</dbReference>
<organism evidence="3 4">
    <name type="scientific">Govanella unica</name>
    <dbReference type="NCBI Taxonomy" id="2975056"/>
    <lineage>
        <taxon>Bacteria</taxon>
        <taxon>Pseudomonadati</taxon>
        <taxon>Pseudomonadota</taxon>
        <taxon>Alphaproteobacteria</taxon>
        <taxon>Emcibacterales</taxon>
        <taxon>Govanellaceae</taxon>
        <taxon>Govanella</taxon>
    </lineage>
</organism>
<dbReference type="PANTHER" id="PTHR12901:SF10">
    <property type="entry name" value="COENZYME Q-BINDING PROTEIN COQ10, MITOCHONDRIAL"/>
    <property type="match status" value="1"/>
</dbReference>
<dbReference type="PANTHER" id="PTHR12901">
    <property type="entry name" value="SPERM PROTEIN HOMOLOG"/>
    <property type="match status" value="1"/>
</dbReference>
<protein>
    <submittedName>
        <fullName evidence="3">Type II toxin-antitoxin system RatA family toxin</fullName>
    </submittedName>
</protein>
<keyword evidence="4" id="KW-1185">Reference proteome</keyword>
<dbReference type="SUPFAM" id="SSF55961">
    <property type="entry name" value="Bet v1-like"/>
    <property type="match status" value="1"/>
</dbReference>
<dbReference type="CDD" id="cd07813">
    <property type="entry name" value="COQ10p_like"/>
    <property type="match status" value="1"/>
</dbReference>
<comment type="similarity">
    <text evidence="1">Belongs to the ribosome association toxin RatA family.</text>
</comment>
<reference evidence="3" key="2">
    <citation type="journal article" date="2023" name="Syst. Appl. Microbiol.">
        <title>Govania unica gen. nov., sp. nov., a rare biosphere bacterium that represents a novel family in the class Alphaproteobacteria.</title>
        <authorList>
            <person name="Vandamme P."/>
            <person name="Peeters C."/>
            <person name="Hettiarachchi A."/>
            <person name="Cnockaert M."/>
            <person name="Carlier A."/>
        </authorList>
    </citation>
    <scope>NUCLEOTIDE SEQUENCE</scope>
    <source>
        <strain evidence="3">LMG 31809</strain>
    </source>
</reference>
<comment type="caution">
    <text evidence="3">The sequence shown here is derived from an EMBL/GenBank/DDBJ whole genome shotgun (WGS) entry which is preliminary data.</text>
</comment>
<dbReference type="InterPro" id="IPR023393">
    <property type="entry name" value="START-like_dom_sf"/>
</dbReference>
<dbReference type="EMBL" id="JANWOI010000002">
    <property type="protein sequence ID" value="MDA5193806.1"/>
    <property type="molecule type" value="Genomic_DNA"/>
</dbReference>
<evidence type="ECO:0000313" key="3">
    <source>
        <dbReference type="EMBL" id="MDA5193806.1"/>
    </source>
</evidence>
<dbReference type="GO" id="GO:0048039">
    <property type="term" value="F:ubiquinone binding"/>
    <property type="evidence" value="ECO:0007669"/>
    <property type="project" value="InterPro"/>
</dbReference>
<evidence type="ECO:0000313" key="4">
    <source>
        <dbReference type="Proteomes" id="UP001141619"/>
    </source>
</evidence>
<dbReference type="InterPro" id="IPR044996">
    <property type="entry name" value="COQ10-like"/>
</dbReference>
<feature type="domain" description="Coenzyme Q-binding protein COQ10 START" evidence="2">
    <location>
        <begin position="11"/>
        <end position="134"/>
    </location>
</feature>
<sequence length="144" mass="16768">MPKHVEKRTLKYSPDELYALVADVARYPEFLPWCVGARILKRTDQEIWADLMIGFKMFRETFTSRVQLNPGVIEVEYVKGPLKHLTNHWAFLPAGDGQCTIDFMVDFEFKNLLFERLVGALFTEAVHRMVLAFEKRAVEVYGPR</sequence>
<evidence type="ECO:0000259" key="2">
    <source>
        <dbReference type="Pfam" id="PF03364"/>
    </source>
</evidence>
<reference evidence="3" key="1">
    <citation type="submission" date="2022-08" db="EMBL/GenBank/DDBJ databases">
        <authorList>
            <person name="Vandamme P."/>
            <person name="Hettiarachchi A."/>
            <person name="Peeters C."/>
            <person name="Cnockaert M."/>
            <person name="Carlier A."/>
        </authorList>
    </citation>
    <scope>NUCLEOTIDE SEQUENCE</scope>
    <source>
        <strain evidence="3">LMG 31809</strain>
    </source>
</reference>
<proteinExistence type="inferred from homology"/>
<evidence type="ECO:0000256" key="1">
    <source>
        <dbReference type="ARBA" id="ARBA00008918"/>
    </source>
</evidence>
<dbReference type="GO" id="GO:0045333">
    <property type="term" value="P:cellular respiration"/>
    <property type="evidence" value="ECO:0007669"/>
    <property type="project" value="InterPro"/>
</dbReference>
<dbReference type="InterPro" id="IPR005031">
    <property type="entry name" value="COQ10_START"/>
</dbReference>
<dbReference type="AlphaFoldDB" id="A0A9X3TXI6"/>
<accession>A0A9X3TXI6</accession>
<dbReference type="Gene3D" id="3.30.530.20">
    <property type="match status" value="1"/>
</dbReference>
<dbReference type="Proteomes" id="UP001141619">
    <property type="component" value="Unassembled WGS sequence"/>
</dbReference>
<gene>
    <name evidence="3" type="ORF">NYP16_07555</name>
</gene>